<keyword evidence="4" id="KW-0862">Zinc</keyword>
<dbReference type="Pfam" id="PF02633">
    <property type="entry name" value="Creatininase"/>
    <property type="match status" value="1"/>
</dbReference>
<dbReference type="InterPro" id="IPR024087">
    <property type="entry name" value="Creatininase-like_sf"/>
</dbReference>
<dbReference type="EMBL" id="JAOQNS010000003">
    <property type="protein sequence ID" value="MCW2306825.1"/>
    <property type="molecule type" value="Genomic_DNA"/>
</dbReference>
<dbReference type="InterPro" id="IPR003785">
    <property type="entry name" value="Creatininase/forma_Hydrolase"/>
</dbReference>
<sequence>MLPRRTWQEMTAEEIAAADTARWIGVLPIAAVEPHGGHLPLATDAEIARGHVERVIALMPDDLPVSFLPLLSVGWSEEHRAFPGMLTLSPETLLRVLTEIGGSFCASGVRKLVIVNSHGGNSPVVDIVIQKLRTEHRMLAVAASWSRFGLPEGLFPAEEKAFGIHGGAVETSLMLHLRPDLVAMDKADRFASAQETFAEDFTHLRAYGPARFGWRSDDLNPAGVVGDARLATAEAGRAILDHAARGFVELLSDVDRFDPDRFA</sequence>
<keyword evidence="3 6" id="KW-0378">Hydrolase</keyword>
<accession>A0ABT3H8U8</accession>
<keyword evidence="2" id="KW-0479">Metal-binding</keyword>
<dbReference type="Proteomes" id="UP001209755">
    <property type="component" value="Unassembled WGS sequence"/>
</dbReference>
<dbReference type="PANTHER" id="PTHR35005:SF1">
    <property type="entry name" value="2-AMINO-5-FORMYLAMINO-6-RIBOSYLAMINOPYRIMIDIN-4(3H)-ONE 5'-MONOPHOSPHATE DEFORMYLASE"/>
    <property type="match status" value="1"/>
</dbReference>
<name>A0ABT3H8U8_9HYPH</name>
<dbReference type="PANTHER" id="PTHR35005">
    <property type="entry name" value="3-DEHYDRO-SCYLLO-INOSOSE HYDROLASE"/>
    <property type="match status" value="1"/>
</dbReference>
<evidence type="ECO:0000313" key="7">
    <source>
        <dbReference type="Proteomes" id="UP001209755"/>
    </source>
</evidence>
<evidence type="ECO:0000313" key="6">
    <source>
        <dbReference type="EMBL" id="MCW2306825.1"/>
    </source>
</evidence>
<reference evidence="7" key="1">
    <citation type="submission" date="2023-07" db="EMBL/GenBank/DDBJ databases">
        <title>Genome sequencing of Purple Non-Sulfur Bacteria from various extreme environments.</title>
        <authorList>
            <person name="Mayer M."/>
        </authorList>
    </citation>
    <scope>NUCLEOTIDE SEQUENCE [LARGE SCALE GENOMIC DNA]</scope>
    <source>
        <strain evidence="7">DSM 17935</strain>
    </source>
</reference>
<dbReference type="GO" id="GO:0047789">
    <property type="term" value="F:creatininase activity"/>
    <property type="evidence" value="ECO:0007669"/>
    <property type="project" value="UniProtKB-EC"/>
</dbReference>
<comment type="caution">
    <text evidence="6">The sequence shown here is derived from an EMBL/GenBank/DDBJ whole genome shotgun (WGS) entry which is preliminary data.</text>
</comment>
<gene>
    <name evidence="6" type="ORF">M2319_001147</name>
</gene>
<keyword evidence="7" id="KW-1185">Reference proteome</keyword>
<evidence type="ECO:0000256" key="2">
    <source>
        <dbReference type="ARBA" id="ARBA00022723"/>
    </source>
</evidence>
<dbReference type="RefSeq" id="WP_264600492.1">
    <property type="nucleotide sequence ID" value="NZ_JAOQNS010000003.1"/>
</dbReference>
<evidence type="ECO:0000256" key="4">
    <source>
        <dbReference type="ARBA" id="ARBA00022833"/>
    </source>
</evidence>
<organism evidence="6 7">
    <name type="scientific">Rhodobium gokarnense</name>
    <dbReference type="NCBI Taxonomy" id="364296"/>
    <lineage>
        <taxon>Bacteria</taxon>
        <taxon>Pseudomonadati</taxon>
        <taxon>Pseudomonadota</taxon>
        <taxon>Alphaproteobacteria</taxon>
        <taxon>Hyphomicrobiales</taxon>
        <taxon>Rhodobiaceae</taxon>
        <taxon>Rhodobium</taxon>
    </lineage>
</organism>
<dbReference type="SUPFAM" id="SSF102215">
    <property type="entry name" value="Creatininase"/>
    <property type="match status" value="1"/>
</dbReference>
<dbReference type="EC" id="3.5.2.10" evidence="6"/>
<protein>
    <submittedName>
        <fullName evidence="6">Creatinine amidohydrolase</fullName>
        <ecNumber evidence="6">3.5.2.10</ecNumber>
    </submittedName>
</protein>
<dbReference type="Gene3D" id="3.40.50.10310">
    <property type="entry name" value="Creatininase"/>
    <property type="match status" value="1"/>
</dbReference>
<evidence type="ECO:0000256" key="1">
    <source>
        <dbReference type="ARBA" id="ARBA00001947"/>
    </source>
</evidence>
<evidence type="ECO:0000256" key="3">
    <source>
        <dbReference type="ARBA" id="ARBA00022801"/>
    </source>
</evidence>
<proteinExistence type="inferred from homology"/>
<comment type="similarity">
    <text evidence="5">Belongs to the creatininase superfamily.</text>
</comment>
<evidence type="ECO:0000256" key="5">
    <source>
        <dbReference type="ARBA" id="ARBA00024029"/>
    </source>
</evidence>
<comment type="cofactor">
    <cofactor evidence="1">
        <name>Zn(2+)</name>
        <dbReference type="ChEBI" id="CHEBI:29105"/>
    </cofactor>
</comment>